<sequence>MVEQRQSIEIKGAKENNLKNIDLEIPRGKLNVVTGLSGSGKSTLAFDTVFAEGQRRYMESLSSYARNFLDQMDKPEVESIEGLSPAISIEQNTSGTTPRSTVGTVTEIHDYLRLLYARIGTQYSPETGKIVEEKSAEQIADEILELPEDTKIKVLAPVETEEFAEKVEKLKERGFTRIITDQEYDLDLEEPESAGSFEIVVDRIKASGDSRSRLVEALENGLDETDGKVWIEVSDEVDDERIKETNGRKLLKFTEGFSEPGNSRDFSELEQRSFSFNSPLGACDECDGLGKSEVADEDLVVPDSSVAMKNALAPWNYSKDYYRRGINAFADHFNVDVNTPFEELDRQIQEKMLHGTREPIYYTVEKMRGNGLREKRFEGVMEYINRRFQETSSDNVRSRLRDYMREDTCPVCDGTRLSEQSRHVEVAGLTLPEINRMNIESAYETFQGLEDQLEGRDREIGEEIVKEVRQRLGFLDQVGLSYLTLDREAATLSGGETQRIRLATQIGSGLTGVLYVLDEPSIGLHRHDNEKLIDTLENLRDLGNTLLVVEHDESTVKRADNIIDIGPGPGKKGGEIVGHGKQQDIESVENSVTGKYLSGEKKIPVPDERRSPEDSITVKGAKEHNLDDVDVEIPLGVITAITGMSGSGKSTLMHDILYNQLTKQLNDNKSVIVGEHEKVEGAENIESVRMIDQSPIGRTPRSNPATYTGVFDYIRELFAETKLSKRRGYDKGRFSFNVKGGRCEECKGQGTVQIEMNFLSDVYVECERCGGKRYNDETLQVKYRGKSIAEILGMEIEEAYEFFEHDRRIKRRLKLLKDVGLGYMELGQPSTTLSGGEAQRIKLAEELGKVRNEDVLYMLDEPTTGLHWEDERKLIKVLHRLVEKGNSVLVIEHELELVKCADCIIDLGPKGGENGGQIVAQGTPEQVAENPDSFTGQYLEELLD</sequence>
<dbReference type="NCBIfam" id="NF001503">
    <property type="entry name" value="PRK00349.1"/>
    <property type="match status" value="1"/>
</dbReference>
<organism evidence="15 16">
    <name type="scientific">Candidatus Nanohalococcus occultus</name>
    <dbReference type="NCBI Taxonomy" id="2978047"/>
    <lineage>
        <taxon>Archaea</taxon>
        <taxon>Candidatus Nanohalarchaeota</taxon>
        <taxon>Candidatus Nanohalarchaeota incertae sedis</taxon>
        <taxon>Candidatus Nanohalococcus</taxon>
    </lineage>
</organism>
<evidence type="ECO:0000256" key="11">
    <source>
        <dbReference type="ARBA" id="ARBA00022881"/>
    </source>
</evidence>
<dbReference type="Gene3D" id="3.40.50.300">
    <property type="entry name" value="P-loop containing nucleotide triphosphate hydrolases"/>
    <property type="match status" value="2"/>
</dbReference>
<dbReference type="InterPro" id="IPR013815">
    <property type="entry name" value="ATP_grasp_subdomain_1"/>
</dbReference>
<dbReference type="InterPro" id="IPR041552">
    <property type="entry name" value="UvrA_DNA-bd"/>
</dbReference>
<keyword evidence="9" id="KW-0862">Zinc</keyword>
<comment type="subcellular location">
    <subcellularLocation>
        <location evidence="1">Cytoplasm</location>
    </subcellularLocation>
</comment>
<reference evidence="15 16" key="1">
    <citation type="submission" date="2022-09" db="EMBL/GenBank/DDBJ databases">
        <title>Xylan utilization by haloarchaea-nanohaloarchaea associations.</title>
        <authorList>
            <person name="Yakimov M."/>
        </authorList>
    </citation>
    <scope>NUCLEOTIDE SEQUENCE [LARGE SCALE GENOMIC DNA]</scope>
    <source>
        <strain evidence="15 16">SVXNc</strain>
    </source>
</reference>
<keyword evidence="13" id="KW-0234">DNA repair</keyword>
<evidence type="ECO:0000256" key="6">
    <source>
        <dbReference type="ARBA" id="ARBA00022763"/>
    </source>
</evidence>
<dbReference type="PROSITE" id="PS50893">
    <property type="entry name" value="ABC_TRANSPORTER_2"/>
    <property type="match status" value="2"/>
</dbReference>
<evidence type="ECO:0000313" key="16">
    <source>
        <dbReference type="Proteomes" id="UP001218034"/>
    </source>
</evidence>
<keyword evidence="16" id="KW-1185">Reference proteome</keyword>
<dbReference type="Gene3D" id="3.30.1490.20">
    <property type="entry name" value="ATP-grasp fold, A domain"/>
    <property type="match status" value="1"/>
</dbReference>
<dbReference type="InterPro" id="IPR003439">
    <property type="entry name" value="ABC_transporter-like_ATP-bd"/>
</dbReference>
<keyword evidence="6" id="KW-0227">DNA damage</keyword>
<dbReference type="Gene3D" id="1.10.8.280">
    <property type="entry name" value="ABC transporter ATPase domain-like"/>
    <property type="match status" value="1"/>
</dbReference>
<keyword evidence="3" id="KW-0479">Metal-binding</keyword>
<evidence type="ECO:0000256" key="8">
    <source>
        <dbReference type="ARBA" id="ARBA00022771"/>
    </source>
</evidence>
<keyword evidence="7" id="KW-0228">DNA excision</keyword>
<dbReference type="Pfam" id="PF17760">
    <property type="entry name" value="UvrA_inter"/>
    <property type="match status" value="1"/>
</dbReference>
<dbReference type="Proteomes" id="UP001218034">
    <property type="component" value="Chromosome"/>
</dbReference>
<protein>
    <submittedName>
        <fullName evidence="15">Excinuclease ABC subunit A, ATPase</fullName>
    </submittedName>
</protein>
<evidence type="ECO:0000256" key="10">
    <source>
        <dbReference type="ARBA" id="ARBA00022840"/>
    </source>
</evidence>
<keyword evidence="8" id="KW-0863">Zinc-finger</keyword>
<evidence type="ECO:0000256" key="3">
    <source>
        <dbReference type="ARBA" id="ARBA00022723"/>
    </source>
</evidence>
<dbReference type="CDD" id="cd03271">
    <property type="entry name" value="ABC_UvrA_II"/>
    <property type="match status" value="1"/>
</dbReference>
<dbReference type="InterPro" id="IPR017871">
    <property type="entry name" value="ABC_transporter-like_CS"/>
</dbReference>
<evidence type="ECO:0000259" key="14">
    <source>
        <dbReference type="PROSITE" id="PS50893"/>
    </source>
</evidence>
<dbReference type="EMBL" id="CP104395">
    <property type="protein sequence ID" value="WEL19792.1"/>
    <property type="molecule type" value="Genomic_DNA"/>
</dbReference>
<dbReference type="Gene3D" id="1.20.1580.10">
    <property type="entry name" value="ABC transporter ATPase like domain"/>
    <property type="match status" value="2"/>
</dbReference>
<dbReference type="PANTHER" id="PTHR43152:SF3">
    <property type="entry name" value="UVRABC SYSTEM PROTEIN A"/>
    <property type="match status" value="1"/>
</dbReference>
<evidence type="ECO:0000256" key="4">
    <source>
        <dbReference type="ARBA" id="ARBA00022737"/>
    </source>
</evidence>
<keyword evidence="2" id="KW-0963">Cytoplasm</keyword>
<dbReference type="InterPro" id="IPR027417">
    <property type="entry name" value="P-loop_NTPase"/>
</dbReference>
<evidence type="ECO:0000256" key="2">
    <source>
        <dbReference type="ARBA" id="ARBA00022490"/>
    </source>
</evidence>
<gene>
    <name evidence="15" type="primary">uvrA</name>
    <name evidence="15" type="ORF">SVXNc_0785</name>
</gene>
<dbReference type="SMART" id="SM00382">
    <property type="entry name" value="AAA"/>
    <property type="match status" value="2"/>
</dbReference>
<dbReference type="PROSITE" id="PS00211">
    <property type="entry name" value="ABC_TRANSPORTER_1"/>
    <property type="match status" value="1"/>
</dbReference>
<evidence type="ECO:0000256" key="1">
    <source>
        <dbReference type="ARBA" id="ARBA00004496"/>
    </source>
</evidence>
<keyword evidence="10" id="KW-0067">ATP-binding</keyword>
<dbReference type="NCBIfam" id="TIGR00630">
    <property type="entry name" value="uvra"/>
    <property type="match status" value="1"/>
</dbReference>
<keyword evidence="11" id="KW-0267">Excision nuclease</keyword>
<dbReference type="Pfam" id="PF17755">
    <property type="entry name" value="UvrA_DNA-bind"/>
    <property type="match status" value="1"/>
</dbReference>
<accession>A0ABY8CF19</accession>
<keyword evidence="12" id="KW-0238">DNA-binding</keyword>
<evidence type="ECO:0000256" key="13">
    <source>
        <dbReference type="ARBA" id="ARBA00023204"/>
    </source>
</evidence>
<feature type="domain" description="ABC transporter" evidence="14">
    <location>
        <begin position="603"/>
        <end position="940"/>
    </location>
</feature>
<name>A0ABY8CF19_9ARCH</name>
<dbReference type="PANTHER" id="PTHR43152">
    <property type="entry name" value="UVRABC SYSTEM PROTEIN A"/>
    <property type="match status" value="1"/>
</dbReference>
<evidence type="ECO:0000256" key="12">
    <source>
        <dbReference type="ARBA" id="ARBA00023125"/>
    </source>
</evidence>
<proteinExistence type="predicted"/>
<evidence type="ECO:0000256" key="7">
    <source>
        <dbReference type="ARBA" id="ARBA00022769"/>
    </source>
</evidence>
<evidence type="ECO:0000256" key="9">
    <source>
        <dbReference type="ARBA" id="ARBA00022833"/>
    </source>
</evidence>
<dbReference type="SUPFAM" id="SSF52540">
    <property type="entry name" value="P-loop containing nucleoside triphosphate hydrolases"/>
    <property type="match status" value="2"/>
</dbReference>
<dbReference type="GeneID" id="90590222"/>
<keyword evidence="5" id="KW-0547">Nucleotide-binding</keyword>
<evidence type="ECO:0000313" key="15">
    <source>
        <dbReference type="EMBL" id="WEL19792.1"/>
    </source>
</evidence>
<dbReference type="InterPro" id="IPR041102">
    <property type="entry name" value="UvrA_inter"/>
</dbReference>
<dbReference type="InterPro" id="IPR004602">
    <property type="entry name" value="UvrA"/>
</dbReference>
<dbReference type="RefSeq" id="WP_347721624.1">
    <property type="nucleotide sequence ID" value="NZ_CP104395.1"/>
</dbReference>
<feature type="domain" description="ABC transporter" evidence="14">
    <location>
        <begin position="170"/>
        <end position="592"/>
    </location>
</feature>
<keyword evidence="4" id="KW-0677">Repeat</keyword>
<evidence type="ECO:0000256" key="5">
    <source>
        <dbReference type="ARBA" id="ARBA00022741"/>
    </source>
</evidence>
<dbReference type="InterPro" id="IPR003593">
    <property type="entry name" value="AAA+_ATPase"/>
</dbReference>